<feature type="transmembrane region" description="Helical" evidence="7">
    <location>
        <begin position="82"/>
        <end position="107"/>
    </location>
</feature>
<dbReference type="RefSeq" id="WP_033678620.1">
    <property type="nucleotide sequence ID" value="NZ_JOTM01000047.1"/>
</dbReference>
<feature type="transmembrane region" description="Helical" evidence="7">
    <location>
        <begin position="207"/>
        <end position="225"/>
    </location>
</feature>
<dbReference type="PANTHER" id="PTHR16119:SF17">
    <property type="entry name" value="TRANSMEMBRANE PROTEIN 144"/>
    <property type="match status" value="1"/>
</dbReference>
<feature type="transmembrane region" description="Helical" evidence="7">
    <location>
        <begin position="151"/>
        <end position="170"/>
    </location>
</feature>
<dbReference type="eggNOG" id="COG4975">
    <property type="taxonomic scope" value="Bacteria"/>
</dbReference>
<comment type="subcellular location">
    <subcellularLocation>
        <location evidence="1">Endomembrane system</location>
        <topology evidence="1">Multi-pass membrane protein</topology>
    </subcellularLocation>
</comment>
<feature type="transmembrane region" description="Helical" evidence="7">
    <location>
        <begin position="231"/>
        <end position="252"/>
    </location>
</feature>
<keyword evidence="9" id="KW-1185">Reference proteome</keyword>
<keyword evidence="5 7" id="KW-1133">Transmembrane helix</keyword>
<dbReference type="Proteomes" id="UP000027778">
    <property type="component" value="Unassembled WGS sequence"/>
</dbReference>
<dbReference type="SUPFAM" id="SSF103481">
    <property type="entry name" value="Multidrug resistance efflux transporter EmrE"/>
    <property type="match status" value="2"/>
</dbReference>
<keyword evidence="6 7" id="KW-0472">Membrane</keyword>
<keyword evidence="4 7" id="KW-0812">Transmembrane</keyword>
<dbReference type="InterPro" id="IPR010651">
    <property type="entry name" value="Sugar_transport"/>
</dbReference>
<proteinExistence type="inferred from homology"/>
<dbReference type="EMBL" id="JOTM01000047">
    <property type="protein sequence ID" value="KEK21939.1"/>
    <property type="molecule type" value="Genomic_DNA"/>
</dbReference>
<evidence type="ECO:0000256" key="3">
    <source>
        <dbReference type="ARBA" id="ARBA00022597"/>
    </source>
</evidence>
<dbReference type="GO" id="GO:0016020">
    <property type="term" value="C:membrane"/>
    <property type="evidence" value="ECO:0007669"/>
    <property type="project" value="InterPro"/>
</dbReference>
<evidence type="ECO:0000256" key="2">
    <source>
        <dbReference type="ARBA" id="ARBA00006117"/>
    </source>
</evidence>
<keyword evidence="3 8" id="KW-0813">Transport</keyword>
<evidence type="ECO:0000313" key="9">
    <source>
        <dbReference type="Proteomes" id="UP000027778"/>
    </source>
</evidence>
<sequence>MDILLALLPAIAWGNILLVSVKMGGGAYSQTVGMTIGALFFATIMYVFTQPALTMTVLIVGFISGLFWALGQVNQLKTVEKLGVSTTVTISTGMQLVATSIFGVIAFREWTTTTTIILGTIAILLIVVGVVFTSLDDKENAQPPGQLKKGLLTLIVSTFGYLVYVIIIRWYNIDGWSAILPQAVGMFVGAVVLTSKHKPFNKYAVRNALSGLLWGTGNLFLLLSLPRVGVATSFPLSQTGIVISTFGAIVFLGEKKTKRQLVFIALGSVLIIGGAVLLGMTKS</sequence>
<keyword evidence="3 8" id="KW-0762">Sugar transport</keyword>
<protein>
    <submittedName>
        <fullName evidence="8">Glucose transporter GlcU</fullName>
    </submittedName>
</protein>
<evidence type="ECO:0000313" key="8">
    <source>
        <dbReference type="EMBL" id="KEK21939.1"/>
    </source>
</evidence>
<dbReference type="InterPro" id="IPR037185">
    <property type="entry name" value="EmrE-like"/>
</dbReference>
<dbReference type="AlphaFoldDB" id="A0A073K3U5"/>
<comment type="similarity">
    <text evidence="2">Belongs to the GRP transporter (TC 2.A.7.5) family.</text>
</comment>
<gene>
    <name evidence="8" type="ORF">BAGA_23135</name>
</gene>
<name>A0A073K3U5_9BACI</name>
<feature type="transmembrane region" description="Helical" evidence="7">
    <location>
        <begin position="261"/>
        <end position="280"/>
    </location>
</feature>
<dbReference type="GO" id="GO:0015144">
    <property type="term" value="F:carbohydrate transmembrane transporter activity"/>
    <property type="evidence" value="ECO:0007669"/>
    <property type="project" value="InterPro"/>
</dbReference>
<dbReference type="OrthoDB" id="1452595at2"/>
<organism evidence="8 9">
    <name type="scientific">Bacillus gaemokensis</name>
    <dbReference type="NCBI Taxonomy" id="574375"/>
    <lineage>
        <taxon>Bacteria</taxon>
        <taxon>Bacillati</taxon>
        <taxon>Bacillota</taxon>
        <taxon>Bacilli</taxon>
        <taxon>Bacillales</taxon>
        <taxon>Bacillaceae</taxon>
        <taxon>Bacillus</taxon>
        <taxon>Bacillus cereus group</taxon>
    </lineage>
</organism>
<feature type="transmembrane region" description="Helical" evidence="7">
    <location>
        <begin position="176"/>
        <end position="195"/>
    </location>
</feature>
<evidence type="ECO:0000256" key="7">
    <source>
        <dbReference type="SAM" id="Phobius"/>
    </source>
</evidence>
<feature type="transmembrane region" description="Helical" evidence="7">
    <location>
        <begin position="39"/>
        <end position="70"/>
    </location>
</feature>
<feature type="transmembrane region" description="Helical" evidence="7">
    <location>
        <begin position="113"/>
        <end position="135"/>
    </location>
</feature>
<dbReference type="GO" id="GO:0012505">
    <property type="term" value="C:endomembrane system"/>
    <property type="evidence" value="ECO:0007669"/>
    <property type="project" value="UniProtKB-SubCell"/>
</dbReference>
<dbReference type="Gene3D" id="1.10.3730.20">
    <property type="match status" value="1"/>
</dbReference>
<dbReference type="STRING" id="574375.AZF08_24950"/>
<reference evidence="8 9" key="1">
    <citation type="submission" date="2014-06" db="EMBL/GenBank/DDBJ databases">
        <title>Draft genome sequence of Bacillus gaemokensis JCM 15801 (MCCC 1A00707).</title>
        <authorList>
            <person name="Lai Q."/>
            <person name="Liu Y."/>
            <person name="Shao Z."/>
        </authorList>
    </citation>
    <scope>NUCLEOTIDE SEQUENCE [LARGE SCALE GENOMIC DNA]</scope>
    <source>
        <strain evidence="8 9">JCM 15801</strain>
    </source>
</reference>
<comment type="caution">
    <text evidence="8">The sequence shown here is derived from an EMBL/GenBank/DDBJ whole genome shotgun (WGS) entry which is preliminary data.</text>
</comment>
<evidence type="ECO:0000256" key="4">
    <source>
        <dbReference type="ARBA" id="ARBA00022692"/>
    </source>
</evidence>
<evidence type="ECO:0000256" key="5">
    <source>
        <dbReference type="ARBA" id="ARBA00022989"/>
    </source>
</evidence>
<evidence type="ECO:0000256" key="6">
    <source>
        <dbReference type="ARBA" id="ARBA00023136"/>
    </source>
</evidence>
<accession>A0A073K3U5</accession>
<dbReference type="Pfam" id="PF06800">
    <property type="entry name" value="Sugar_transport"/>
    <property type="match status" value="1"/>
</dbReference>
<dbReference type="PANTHER" id="PTHR16119">
    <property type="entry name" value="TRANSMEMBRANE PROTEIN 144"/>
    <property type="match status" value="1"/>
</dbReference>
<dbReference type="CDD" id="cd23112">
    <property type="entry name" value="glucose_uptake_GlcU"/>
    <property type="match status" value="1"/>
</dbReference>
<evidence type="ECO:0000256" key="1">
    <source>
        <dbReference type="ARBA" id="ARBA00004127"/>
    </source>
</evidence>